<dbReference type="Proteomes" id="UP001589810">
    <property type="component" value="Unassembled WGS sequence"/>
</dbReference>
<dbReference type="RefSeq" id="WP_273942756.1">
    <property type="nucleotide sequence ID" value="NZ_CP097263.1"/>
</dbReference>
<keyword evidence="1" id="KW-0472">Membrane</keyword>
<protein>
    <submittedName>
        <fullName evidence="2">CU044_5270 family protein</fullName>
    </submittedName>
</protein>
<dbReference type="InterPro" id="IPR047789">
    <property type="entry name" value="CU044_5270-like"/>
</dbReference>
<proteinExistence type="predicted"/>
<comment type="caution">
    <text evidence="2">The sequence shown here is derived from an EMBL/GenBank/DDBJ whole genome shotgun (WGS) entry which is preliminary data.</text>
</comment>
<evidence type="ECO:0000313" key="2">
    <source>
        <dbReference type="EMBL" id="MFC0541260.1"/>
    </source>
</evidence>
<name>A0ABV6MMU2_9PSEU</name>
<evidence type="ECO:0000256" key="1">
    <source>
        <dbReference type="SAM" id="Phobius"/>
    </source>
</evidence>
<keyword evidence="1" id="KW-0812">Transmembrane</keyword>
<feature type="transmembrane region" description="Helical" evidence="1">
    <location>
        <begin position="103"/>
        <end position="126"/>
    </location>
</feature>
<dbReference type="EMBL" id="JBHLUD010000002">
    <property type="protein sequence ID" value="MFC0541260.1"/>
    <property type="molecule type" value="Genomic_DNA"/>
</dbReference>
<evidence type="ECO:0000313" key="3">
    <source>
        <dbReference type="Proteomes" id="UP001589810"/>
    </source>
</evidence>
<dbReference type="NCBIfam" id="NF038083">
    <property type="entry name" value="CU044_5270_fam"/>
    <property type="match status" value="1"/>
</dbReference>
<keyword evidence="3" id="KW-1185">Reference proteome</keyword>
<keyword evidence="1" id="KW-1133">Transmembrane helix</keyword>
<gene>
    <name evidence="2" type="ORF">ACFFH7_07180</name>
</gene>
<organism evidence="2 3">
    <name type="scientific">Kutzneria chonburiensis</name>
    <dbReference type="NCBI Taxonomy" id="1483604"/>
    <lineage>
        <taxon>Bacteria</taxon>
        <taxon>Bacillati</taxon>
        <taxon>Actinomycetota</taxon>
        <taxon>Actinomycetes</taxon>
        <taxon>Pseudonocardiales</taxon>
        <taxon>Pseudonocardiaceae</taxon>
        <taxon>Kutzneria</taxon>
    </lineage>
</organism>
<reference evidence="2 3" key="1">
    <citation type="submission" date="2024-09" db="EMBL/GenBank/DDBJ databases">
        <authorList>
            <person name="Sun Q."/>
            <person name="Mori K."/>
        </authorList>
    </citation>
    <scope>NUCLEOTIDE SEQUENCE [LARGE SCALE GENOMIC DNA]</scope>
    <source>
        <strain evidence="2 3">TBRC 1432</strain>
    </source>
</reference>
<sequence length="391" mass="41144">MRDGLRPAEDGVVKRAVSELPEMSDEAFTAGRAKLLARMGRAPETAPVQAESAPVVAESTPAVPETPAAVPVAGAPVVPAAAAAPGAAPAAVVPLQRRRRGHVAWLVAAAVVVGVMVVALVGPSVVPHGDGPEPRIGSAVAAEALSQAASKTGDVVLQPGQFLYVRNRAISGGSGNGPGDDVKYLYLQDEVYETWVPADQAQTWEHRRTSSGRKTFLKGSAADLSTTIPDPMVLGDWKARDGAFFGDKEAANFEDPTPAYLAALPRDPKQLYTKLRAEAAGDEGIELLRRIQFGLDTGLIPTDLRKAVFQALAYLPDLKVVGQDVDLDGRHGQAFGLVHDSQLEELIIDTTTGQYLGSRVVLTADWHGIKAGTQLSSTSLTTKVVDAMGQQ</sequence>
<accession>A0ABV6MMU2</accession>